<protein>
    <submittedName>
        <fullName evidence="1">Uncharacterized protein</fullName>
    </submittedName>
</protein>
<sequence>MSLKGLKRPLNRPGALLERPLSAAPVSDGVQVLVRAGYHVLSLNYRGSTGYGARFEHSGDDASRALASAGAWSIFDGEGHHIHRLRSWPQVHAATVSLLDTF</sequence>
<dbReference type="OrthoDB" id="128799at2"/>
<keyword evidence="2" id="KW-1185">Reference proteome</keyword>
<reference evidence="2" key="2">
    <citation type="submission" date="2012-03" db="EMBL/GenBank/DDBJ databases">
        <title>Genome sequence of the fruiting myxobacterium Corallococcus coralloides DSM 2259.</title>
        <authorList>
            <person name="Huntley S."/>
            <person name="Zhang Y."/>
            <person name="Treuner-Lange A."/>
            <person name="Sensen C.W."/>
            <person name="Sogaard-Andersen L."/>
        </authorList>
    </citation>
    <scope>NUCLEOTIDE SEQUENCE [LARGE SCALE GENOMIC DNA]</scope>
    <source>
        <strain evidence="2">ATCC 25202 / DSM 2259 / NBRC 100086 / M2</strain>
    </source>
</reference>
<evidence type="ECO:0000313" key="1">
    <source>
        <dbReference type="EMBL" id="AFE04926.1"/>
    </source>
</evidence>
<dbReference type="SUPFAM" id="SSF53474">
    <property type="entry name" value="alpha/beta-Hydrolases"/>
    <property type="match status" value="1"/>
</dbReference>
<evidence type="ECO:0000313" key="2">
    <source>
        <dbReference type="Proteomes" id="UP000007587"/>
    </source>
</evidence>
<dbReference type="HOGENOM" id="CLU_2272627_0_0_7"/>
<dbReference type="Proteomes" id="UP000007587">
    <property type="component" value="Chromosome"/>
</dbReference>
<name>H8MYR9_CORCM</name>
<dbReference type="AlphaFoldDB" id="H8MYR9"/>
<dbReference type="Gene3D" id="3.40.50.1820">
    <property type="entry name" value="alpha/beta hydrolase"/>
    <property type="match status" value="1"/>
</dbReference>
<dbReference type="InParanoid" id="H8MYR9"/>
<dbReference type="eggNOG" id="COG1506">
    <property type="taxonomic scope" value="Bacteria"/>
</dbReference>
<dbReference type="EMBL" id="CP003389">
    <property type="protein sequence ID" value="AFE04926.1"/>
    <property type="molecule type" value="Genomic_DNA"/>
</dbReference>
<dbReference type="RefSeq" id="WP_014395748.1">
    <property type="nucleotide sequence ID" value="NC_017030.1"/>
</dbReference>
<dbReference type="STRING" id="1144275.COCOR_02928"/>
<gene>
    <name evidence="1" type="ordered locus">COCOR_02928</name>
</gene>
<reference evidence="1 2" key="1">
    <citation type="journal article" date="2012" name="J. Bacteriol.">
        <title>Complete Genome Sequence of the Fruiting Myxobacterium Corallococcus coralloides DSM 2259.</title>
        <authorList>
            <person name="Huntley S."/>
            <person name="Zhang Y."/>
            <person name="Treuner-Lange A."/>
            <person name="Kneip S."/>
            <person name="Sensen C.W."/>
            <person name="Sogaard-Andersen L."/>
        </authorList>
    </citation>
    <scope>NUCLEOTIDE SEQUENCE [LARGE SCALE GENOMIC DNA]</scope>
    <source>
        <strain evidence="2">ATCC 25202 / DSM 2259 / NBRC 100086 / M2</strain>
    </source>
</reference>
<proteinExistence type="predicted"/>
<accession>H8MYR9</accession>
<organism evidence="1 2">
    <name type="scientific">Corallococcus coralloides (strain ATCC 25202 / DSM 2259 / NBRC 100086 / M2)</name>
    <name type="common">Myxococcus coralloides</name>
    <dbReference type="NCBI Taxonomy" id="1144275"/>
    <lineage>
        <taxon>Bacteria</taxon>
        <taxon>Pseudomonadati</taxon>
        <taxon>Myxococcota</taxon>
        <taxon>Myxococcia</taxon>
        <taxon>Myxococcales</taxon>
        <taxon>Cystobacterineae</taxon>
        <taxon>Myxococcaceae</taxon>
        <taxon>Corallococcus</taxon>
    </lineage>
</organism>
<dbReference type="InterPro" id="IPR029058">
    <property type="entry name" value="AB_hydrolase_fold"/>
</dbReference>
<dbReference type="KEGG" id="ccx:COCOR_02928"/>